<dbReference type="EMBL" id="JAGTJJ010000002">
    <property type="protein sequence ID" value="MDC3980371.1"/>
    <property type="molecule type" value="Genomic_DNA"/>
</dbReference>
<evidence type="ECO:0000313" key="2">
    <source>
        <dbReference type="Proteomes" id="UP001151081"/>
    </source>
</evidence>
<comment type="caution">
    <text evidence="1">The sequence shown here is derived from an EMBL/GenBank/DDBJ whole genome shotgun (WGS) entry which is preliminary data.</text>
</comment>
<protein>
    <submittedName>
        <fullName evidence="1">Uncharacterized protein</fullName>
    </submittedName>
</protein>
<accession>A0A9X3X2W3</accession>
<reference evidence="1 2" key="1">
    <citation type="submission" date="2021-04" db="EMBL/GenBank/DDBJ databases">
        <title>Genome analysis of Polyangium sp.</title>
        <authorList>
            <person name="Li Y."/>
            <person name="Wang J."/>
        </authorList>
    </citation>
    <scope>NUCLEOTIDE SEQUENCE [LARGE SCALE GENOMIC DNA]</scope>
    <source>
        <strain evidence="1 2">SDU14</strain>
    </source>
</reference>
<dbReference type="AlphaFoldDB" id="A0A9X3X2W3"/>
<proteinExistence type="predicted"/>
<sequence length="191" mass="21179">MIGKIFITSSGYDPELGKHVKDPYLGDSPSLGACRPDIRKKVFPGDHIFTISGKVRGIPQFVMGGFEVAAKVHANDAYRAFPEQRLRRLDDGQLTGNVVVNAEGHKHPLDTHKHNGFDQRLENYLIGKNPIALVTPQEIARGRSETLEVLCEVLKKQGMSPKQVVGRFGTTLNEEQVLALRAWLQSIKRAA</sequence>
<gene>
    <name evidence="1" type="ORF">KEG57_07700</name>
</gene>
<name>A0A9X3X2W3_9BACT</name>
<organism evidence="1 2">
    <name type="scientific">Polyangium jinanense</name>
    <dbReference type="NCBI Taxonomy" id="2829994"/>
    <lineage>
        <taxon>Bacteria</taxon>
        <taxon>Pseudomonadati</taxon>
        <taxon>Myxococcota</taxon>
        <taxon>Polyangia</taxon>
        <taxon>Polyangiales</taxon>
        <taxon>Polyangiaceae</taxon>
        <taxon>Polyangium</taxon>
    </lineage>
</organism>
<evidence type="ECO:0000313" key="1">
    <source>
        <dbReference type="EMBL" id="MDC3980371.1"/>
    </source>
</evidence>
<dbReference type="RefSeq" id="WP_272417407.1">
    <property type="nucleotide sequence ID" value="NZ_JAGTJJ010000002.1"/>
</dbReference>
<dbReference type="Proteomes" id="UP001151081">
    <property type="component" value="Unassembled WGS sequence"/>
</dbReference>
<keyword evidence="2" id="KW-1185">Reference proteome</keyword>